<keyword evidence="2" id="KW-0378">Hydrolase</keyword>
<dbReference type="PANTHER" id="PTHR10458:SF22">
    <property type="entry name" value="PEPTIDE DEFORMYLASE"/>
    <property type="match status" value="1"/>
</dbReference>
<dbReference type="InterPro" id="IPR023635">
    <property type="entry name" value="Peptide_deformylase"/>
</dbReference>
<dbReference type="AlphaFoldDB" id="A0A146G5V5"/>
<dbReference type="NCBIfam" id="TIGR00079">
    <property type="entry name" value="pept_deformyl"/>
    <property type="match status" value="1"/>
</dbReference>
<evidence type="ECO:0000256" key="1">
    <source>
        <dbReference type="ARBA" id="ARBA00010759"/>
    </source>
</evidence>
<evidence type="ECO:0000313" key="4">
    <source>
        <dbReference type="Proteomes" id="UP000076023"/>
    </source>
</evidence>
<dbReference type="FunCoup" id="A0A146G5V5">
    <property type="interactions" value="482"/>
</dbReference>
<keyword evidence="2" id="KW-0479">Metal-binding</keyword>
<keyword evidence="2" id="KW-0408">Iron</keyword>
<reference evidence="4" key="1">
    <citation type="journal article" date="2017" name="Genome Announc.">
        <title>Draft Genome Sequence of Terrimicrobium sacchariphilum NM-5T, a Facultative Anaerobic Soil Bacterium of the Class Spartobacteria.</title>
        <authorList>
            <person name="Qiu Y.L."/>
            <person name="Tourlousse D.M."/>
            <person name="Matsuura N."/>
            <person name="Ohashi A."/>
            <person name="Sekiguchi Y."/>
        </authorList>
    </citation>
    <scope>NUCLEOTIDE SEQUENCE [LARGE SCALE GENOMIC DNA]</scope>
    <source>
        <strain evidence="4">NM-5</strain>
    </source>
</reference>
<dbReference type="PANTHER" id="PTHR10458">
    <property type="entry name" value="PEPTIDE DEFORMYLASE"/>
    <property type="match status" value="1"/>
</dbReference>
<dbReference type="PRINTS" id="PR01576">
    <property type="entry name" value="PDEFORMYLASE"/>
</dbReference>
<sequence length="173" mass="19295">MILEIVEYGHPALRAKGRNIEKIDRDLLQLISDMLETMYEADGVGLAAQQVGRPLQLCVIDVDGIKDRPSTMWVDGKKVALEEYMPMVLINPELELIGKPKAGVEGCLSFPGIRADIDRPPRVKVKAIDAEGQALNFEADGLLARAVQHEYDHLQGVLFIDRMSDKDRKALNF</sequence>
<dbReference type="GO" id="GO:0046872">
    <property type="term" value="F:metal ion binding"/>
    <property type="evidence" value="ECO:0007669"/>
    <property type="project" value="UniProtKB-KW"/>
</dbReference>
<dbReference type="PIRSF" id="PIRSF004749">
    <property type="entry name" value="Pep_def"/>
    <property type="match status" value="1"/>
</dbReference>
<comment type="function">
    <text evidence="2">Removes the formyl group from the N-terminal Met of newly synthesized proteins. Requires at least a dipeptide for an efficient rate of reaction. N-terminal L-methionine is a prerequisite for activity but the enzyme has broad specificity at other positions.</text>
</comment>
<comment type="catalytic activity">
    <reaction evidence="2">
        <text>N-terminal N-formyl-L-methionyl-[peptide] + H2O = N-terminal L-methionyl-[peptide] + formate</text>
        <dbReference type="Rhea" id="RHEA:24420"/>
        <dbReference type="Rhea" id="RHEA-COMP:10639"/>
        <dbReference type="Rhea" id="RHEA-COMP:10640"/>
        <dbReference type="ChEBI" id="CHEBI:15377"/>
        <dbReference type="ChEBI" id="CHEBI:15740"/>
        <dbReference type="ChEBI" id="CHEBI:49298"/>
        <dbReference type="ChEBI" id="CHEBI:64731"/>
        <dbReference type="EC" id="3.5.1.88"/>
    </reaction>
</comment>
<protein>
    <recommendedName>
        <fullName evidence="2">Peptide deformylase</fullName>
        <shortName evidence="2">PDF</shortName>
        <ecNumber evidence="2">3.5.1.88</ecNumber>
    </recommendedName>
    <alternativeName>
        <fullName evidence="2">Polypeptide deformylase</fullName>
    </alternativeName>
</protein>
<keyword evidence="2" id="KW-0648">Protein biosynthesis</keyword>
<dbReference type="STRING" id="690879.TSACC_21544"/>
<dbReference type="HAMAP" id="MF_00163">
    <property type="entry name" value="Pep_deformylase"/>
    <property type="match status" value="1"/>
</dbReference>
<dbReference type="EMBL" id="BDCO01000002">
    <property type="protein sequence ID" value="GAT33135.1"/>
    <property type="molecule type" value="Genomic_DNA"/>
</dbReference>
<feature type="binding site" evidence="2">
    <location>
        <position position="153"/>
    </location>
    <ligand>
        <name>Fe cation</name>
        <dbReference type="ChEBI" id="CHEBI:24875"/>
    </ligand>
</feature>
<accession>A0A146G5V5</accession>
<gene>
    <name evidence="2" type="primary">def</name>
    <name evidence="3" type="ORF">TSACC_21544</name>
</gene>
<dbReference type="SUPFAM" id="SSF56420">
    <property type="entry name" value="Peptide deformylase"/>
    <property type="match status" value="1"/>
</dbReference>
<dbReference type="RefSeq" id="WP_075078903.1">
    <property type="nucleotide sequence ID" value="NZ_BDCO01000002.1"/>
</dbReference>
<comment type="cofactor">
    <cofactor evidence="2">
        <name>Fe(2+)</name>
        <dbReference type="ChEBI" id="CHEBI:29033"/>
    </cofactor>
    <text evidence="2">Binds 1 Fe(2+) ion.</text>
</comment>
<dbReference type="EC" id="3.5.1.88" evidence="2"/>
<proteinExistence type="inferred from homology"/>
<comment type="caution">
    <text evidence="3">The sequence shown here is derived from an EMBL/GenBank/DDBJ whole genome shotgun (WGS) entry which is preliminary data.</text>
</comment>
<dbReference type="Gene3D" id="3.90.45.10">
    <property type="entry name" value="Peptide deformylase"/>
    <property type="match status" value="1"/>
</dbReference>
<comment type="similarity">
    <text evidence="1 2">Belongs to the polypeptide deformylase family.</text>
</comment>
<dbReference type="GO" id="GO:0006412">
    <property type="term" value="P:translation"/>
    <property type="evidence" value="ECO:0007669"/>
    <property type="project" value="UniProtKB-UniRule"/>
</dbReference>
<name>A0A146G5V5_TERSA</name>
<feature type="binding site" evidence="2">
    <location>
        <position position="107"/>
    </location>
    <ligand>
        <name>Fe cation</name>
        <dbReference type="ChEBI" id="CHEBI:24875"/>
    </ligand>
</feature>
<evidence type="ECO:0000313" key="3">
    <source>
        <dbReference type="EMBL" id="GAT33135.1"/>
    </source>
</evidence>
<dbReference type="GO" id="GO:0042586">
    <property type="term" value="F:peptide deformylase activity"/>
    <property type="evidence" value="ECO:0007669"/>
    <property type="project" value="UniProtKB-UniRule"/>
</dbReference>
<feature type="binding site" evidence="2">
    <location>
        <position position="149"/>
    </location>
    <ligand>
        <name>Fe cation</name>
        <dbReference type="ChEBI" id="CHEBI:24875"/>
    </ligand>
</feature>
<dbReference type="InterPro" id="IPR036821">
    <property type="entry name" value="Peptide_deformylase_sf"/>
</dbReference>
<dbReference type="OrthoDB" id="9784988at2"/>
<evidence type="ECO:0000256" key="2">
    <source>
        <dbReference type="HAMAP-Rule" id="MF_00163"/>
    </source>
</evidence>
<dbReference type="InParanoid" id="A0A146G5V5"/>
<organism evidence="3 4">
    <name type="scientific">Terrimicrobium sacchariphilum</name>
    <dbReference type="NCBI Taxonomy" id="690879"/>
    <lineage>
        <taxon>Bacteria</taxon>
        <taxon>Pseudomonadati</taxon>
        <taxon>Verrucomicrobiota</taxon>
        <taxon>Terrimicrobiia</taxon>
        <taxon>Terrimicrobiales</taxon>
        <taxon>Terrimicrobiaceae</taxon>
        <taxon>Terrimicrobium</taxon>
    </lineage>
</organism>
<dbReference type="Pfam" id="PF01327">
    <property type="entry name" value="Pep_deformylase"/>
    <property type="match status" value="1"/>
</dbReference>
<dbReference type="NCBIfam" id="NF001159">
    <property type="entry name" value="PRK00150.1-3"/>
    <property type="match status" value="1"/>
</dbReference>
<keyword evidence="4" id="KW-1185">Reference proteome</keyword>
<dbReference type="CDD" id="cd00487">
    <property type="entry name" value="Pep_deformylase"/>
    <property type="match status" value="1"/>
</dbReference>
<feature type="active site" evidence="2">
    <location>
        <position position="150"/>
    </location>
</feature>
<dbReference type="Proteomes" id="UP000076023">
    <property type="component" value="Unassembled WGS sequence"/>
</dbReference>